<gene>
    <name evidence="13" type="ORF">Glove_481g9</name>
</gene>
<keyword evidence="7" id="KW-0653">Protein transport</keyword>
<dbReference type="PROSITE" id="PS50294">
    <property type="entry name" value="WD_REPEATS_REGION"/>
    <property type="match status" value="3"/>
</dbReference>
<evidence type="ECO:0000256" key="4">
    <source>
        <dbReference type="ARBA" id="ARBA00022490"/>
    </source>
</evidence>
<keyword evidence="3" id="KW-0813">Transport</keyword>
<evidence type="ECO:0000256" key="6">
    <source>
        <dbReference type="ARBA" id="ARBA00022737"/>
    </source>
</evidence>
<proteinExistence type="inferred from homology"/>
<dbReference type="SUPFAM" id="SSF50978">
    <property type="entry name" value="WD40 repeat-like"/>
    <property type="match status" value="1"/>
</dbReference>
<comment type="similarity">
    <text evidence="9">Belongs to the WD repeat peroxin-7 family.</text>
</comment>
<sequence length="318" mass="36495">MIKFHTKGYNGYSLQYSPFIENKIACATAANFGLVGNGRLFIMNIGVGPNGIDIERIFDTQDGLFDCSWSENNENQIVTASGDGSIKLWDITLPEFPIRNWREHGREVFSVHWNLIKKDSFVSGSWDNSIRLWNPESLESISKYEEHNNCVYSTIWSPYNPDVFGSASGDQTVKIWDTKVPRSIQTIRAHSNEILSLDWNKYQENVIVTGSVDHTVKVWDLRNTNYEIVCLRGHEYAIRRVKWSPHKSNIISSVSYDMTMRLWDTMLVNSLLDVHDMHTEFVLGVDFNLYIEGEIATCAWDENVHILRPPCLLPANVL</sequence>
<dbReference type="OrthoDB" id="273771at2759"/>
<dbReference type="EMBL" id="PQFF01000420">
    <property type="protein sequence ID" value="RHZ51280.1"/>
    <property type="molecule type" value="Genomic_DNA"/>
</dbReference>
<dbReference type="Pfam" id="PF23609">
    <property type="entry name" value="Beta-prop_EIPR1"/>
    <property type="match status" value="1"/>
</dbReference>
<dbReference type="Proteomes" id="UP000266861">
    <property type="component" value="Unassembled WGS sequence"/>
</dbReference>
<dbReference type="InterPro" id="IPR020472">
    <property type="entry name" value="WD40_PAC1"/>
</dbReference>
<name>A0A397GT94_9GLOM</name>
<dbReference type="Pfam" id="PF00400">
    <property type="entry name" value="WD40"/>
    <property type="match status" value="2"/>
</dbReference>
<evidence type="ECO:0000256" key="1">
    <source>
        <dbReference type="ARBA" id="ARBA00004253"/>
    </source>
</evidence>
<evidence type="ECO:0000256" key="7">
    <source>
        <dbReference type="ARBA" id="ARBA00022927"/>
    </source>
</evidence>
<evidence type="ECO:0000313" key="13">
    <source>
        <dbReference type="EMBL" id="RHZ51280.1"/>
    </source>
</evidence>
<dbReference type="GO" id="GO:0005829">
    <property type="term" value="C:cytosol"/>
    <property type="evidence" value="ECO:0007669"/>
    <property type="project" value="UniProtKB-SubCell"/>
</dbReference>
<evidence type="ECO:0000256" key="5">
    <source>
        <dbReference type="ARBA" id="ARBA00022574"/>
    </source>
</evidence>
<dbReference type="InterPro" id="IPR001680">
    <property type="entry name" value="WD40_rpt"/>
</dbReference>
<reference evidence="13 14" key="1">
    <citation type="submission" date="2018-08" db="EMBL/GenBank/DDBJ databases">
        <title>Genome and evolution of the arbuscular mycorrhizal fungus Diversispora epigaea (formerly Glomus versiforme) and its bacterial endosymbionts.</title>
        <authorList>
            <person name="Sun X."/>
            <person name="Fei Z."/>
            <person name="Harrison M."/>
        </authorList>
    </citation>
    <scope>NUCLEOTIDE SEQUENCE [LARGE SCALE GENOMIC DNA]</scope>
    <source>
        <strain evidence="13 14">IT104</strain>
    </source>
</reference>
<dbReference type="InterPro" id="IPR044536">
    <property type="entry name" value="PEX7"/>
</dbReference>
<evidence type="ECO:0000256" key="8">
    <source>
        <dbReference type="ARBA" id="ARBA00023140"/>
    </source>
</evidence>
<dbReference type="GO" id="GO:0005053">
    <property type="term" value="F:peroxisome matrix targeting signal-2 binding"/>
    <property type="evidence" value="ECO:0007669"/>
    <property type="project" value="InterPro"/>
</dbReference>
<evidence type="ECO:0000256" key="10">
    <source>
        <dbReference type="ARBA" id="ARBA00032565"/>
    </source>
</evidence>
<evidence type="ECO:0000259" key="12">
    <source>
        <dbReference type="Pfam" id="PF23609"/>
    </source>
</evidence>
<dbReference type="InterPro" id="IPR059104">
    <property type="entry name" value="Beta-prop_EIPR1-like"/>
</dbReference>
<feature type="repeat" description="WD" evidence="11">
    <location>
        <begin position="231"/>
        <end position="264"/>
    </location>
</feature>
<accession>A0A397GT94</accession>
<evidence type="ECO:0000313" key="14">
    <source>
        <dbReference type="Proteomes" id="UP000266861"/>
    </source>
</evidence>
<dbReference type="InterPro" id="IPR036322">
    <property type="entry name" value="WD40_repeat_dom_sf"/>
</dbReference>
<keyword evidence="5 11" id="KW-0853">WD repeat</keyword>
<comment type="caution">
    <text evidence="13">The sequence shown here is derived from an EMBL/GenBank/DDBJ whole genome shotgun (WGS) entry which is preliminary data.</text>
</comment>
<dbReference type="InterPro" id="IPR015943">
    <property type="entry name" value="WD40/YVTN_repeat-like_dom_sf"/>
</dbReference>
<dbReference type="InterPro" id="IPR019775">
    <property type="entry name" value="WD40_repeat_CS"/>
</dbReference>
<dbReference type="AlphaFoldDB" id="A0A397GT94"/>
<feature type="repeat" description="WD" evidence="11">
    <location>
        <begin position="144"/>
        <end position="186"/>
    </location>
</feature>
<evidence type="ECO:0000256" key="9">
    <source>
        <dbReference type="ARBA" id="ARBA00024017"/>
    </source>
</evidence>
<evidence type="ECO:0000256" key="3">
    <source>
        <dbReference type="ARBA" id="ARBA00022448"/>
    </source>
</evidence>
<feature type="domain" description="EIPR1-like beta-propeller" evidence="12">
    <location>
        <begin position="141"/>
        <end position="263"/>
    </location>
</feature>
<dbReference type="CDD" id="cd00200">
    <property type="entry name" value="WD40"/>
    <property type="match status" value="1"/>
</dbReference>
<organism evidence="13 14">
    <name type="scientific">Diversispora epigaea</name>
    <dbReference type="NCBI Taxonomy" id="1348612"/>
    <lineage>
        <taxon>Eukaryota</taxon>
        <taxon>Fungi</taxon>
        <taxon>Fungi incertae sedis</taxon>
        <taxon>Mucoromycota</taxon>
        <taxon>Glomeromycotina</taxon>
        <taxon>Glomeromycetes</taxon>
        <taxon>Diversisporales</taxon>
        <taxon>Diversisporaceae</taxon>
        <taxon>Diversispora</taxon>
    </lineage>
</organism>
<keyword evidence="8" id="KW-0576">Peroxisome</keyword>
<protein>
    <recommendedName>
        <fullName evidence="10">Peroxin-7</fullName>
    </recommendedName>
</protein>
<keyword evidence="14" id="KW-1185">Reference proteome</keyword>
<evidence type="ECO:0000256" key="11">
    <source>
        <dbReference type="PROSITE-ProRule" id="PRU00221"/>
    </source>
</evidence>
<feature type="repeat" description="WD" evidence="11">
    <location>
        <begin position="187"/>
        <end position="229"/>
    </location>
</feature>
<keyword evidence="4" id="KW-0963">Cytoplasm</keyword>
<dbReference type="SMART" id="SM00320">
    <property type="entry name" value="WD40"/>
    <property type="match status" value="6"/>
</dbReference>
<dbReference type="PANTHER" id="PTHR46027:SF1">
    <property type="entry name" value="PEROXISOMAL TARGETING SIGNAL 2 RECEPTOR"/>
    <property type="match status" value="1"/>
</dbReference>
<comment type="subcellular location">
    <subcellularLocation>
        <location evidence="2">Cytoplasm</location>
        <location evidence="2">Cytosol</location>
    </subcellularLocation>
    <subcellularLocation>
        <location evidence="1">Peroxisome matrix</location>
    </subcellularLocation>
</comment>
<dbReference type="GO" id="GO:0005782">
    <property type="term" value="C:peroxisomal matrix"/>
    <property type="evidence" value="ECO:0007669"/>
    <property type="project" value="UniProtKB-SubCell"/>
</dbReference>
<feature type="repeat" description="WD" evidence="11">
    <location>
        <begin position="57"/>
        <end position="91"/>
    </location>
</feature>
<keyword evidence="6" id="KW-0677">Repeat</keyword>
<dbReference type="STRING" id="1348612.A0A397GT94"/>
<dbReference type="PROSITE" id="PS50082">
    <property type="entry name" value="WD_REPEATS_2"/>
    <property type="match status" value="5"/>
</dbReference>
<dbReference type="PROSITE" id="PS00678">
    <property type="entry name" value="WD_REPEATS_1"/>
    <property type="match status" value="2"/>
</dbReference>
<dbReference type="PRINTS" id="PR00320">
    <property type="entry name" value="GPROTEINBRPT"/>
</dbReference>
<evidence type="ECO:0000256" key="2">
    <source>
        <dbReference type="ARBA" id="ARBA00004514"/>
    </source>
</evidence>
<dbReference type="Gene3D" id="2.130.10.10">
    <property type="entry name" value="YVTN repeat-like/Quinoprotein amine dehydrogenase"/>
    <property type="match status" value="1"/>
</dbReference>
<dbReference type="GO" id="GO:0016558">
    <property type="term" value="P:protein import into peroxisome matrix"/>
    <property type="evidence" value="ECO:0007669"/>
    <property type="project" value="InterPro"/>
</dbReference>
<dbReference type="PANTHER" id="PTHR46027">
    <property type="entry name" value="PEROXISOMAL TARGETING SIGNAL 2 RECEPTOR"/>
    <property type="match status" value="1"/>
</dbReference>
<feature type="repeat" description="WD" evidence="11">
    <location>
        <begin position="101"/>
        <end position="143"/>
    </location>
</feature>